<evidence type="ECO:0000313" key="3">
    <source>
        <dbReference type="Proteomes" id="UP000011554"/>
    </source>
</evidence>
<gene>
    <name evidence="2" type="ORF">C481_03937</name>
</gene>
<dbReference type="PATRIC" id="fig|29540.5.peg.793"/>
<evidence type="ECO:0000313" key="2">
    <source>
        <dbReference type="EMBL" id="ELZ04900.1"/>
    </source>
</evidence>
<dbReference type="Proteomes" id="UP000011554">
    <property type="component" value="Unassembled WGS sequence"/>
</dbReference>
<feature type="compositionally biased region" description="Acidic residues" evidence="1">
    <location>
        <begin position="40"/>
        <end position="60"/>
    </location>
</feature>
<keyword evidence="3" id="KW-1185">Reference proteome</keyword>
<evidence type="ECO:0000256" key="1">
    <source>
        <dbReference type="SAM" id="MobiDB-lite"/>
    </source>
</evidence>
<comment type="caution">
    <text evidence="2">The sequence shown here is derived from an EMBL/GenBank/DDBJ whole genome shotgun (WGS) entry which is preliminary data.</text>
</comment>
<sequence>MIDHHVETGHSPIKRADLVEPIPAELDGVTASDYGRGTETEAETEIETGSETETEAEPTVELEKNSRRH</sequence>
<dbReference type="EMBL" id="AOIO01000011">
    <property type="protein sequence ID" value="ELZ04900.1"/>
    <property type="molecule type" value="Genomic_DNA"/>
</dbReference>
<dbReference type="AlphaFoldDB" id="M0B288"/>
<proteinExistence type="predicted"/>
<name>M0B288_NATA1</name>
<feature type="region of interest" description="Disordered" evidence="1">
    <location>
        <begin position="1"/>
        <end position="69"/>
    </location>
</feature>
<protein>
    <submittedName>
        <fullName evidence="2">Uncharacterized protein</fullName>
    </submittedName>
</protein>
<reference evidence="2 3" key="1">
    <citation type="journal article" date="2014" name="PLoS Genet.">
        <title>Phylogenetically driven sequencing of extremely halophilic archaea reveals strategies for static and dynamic osmo-response.</title>
        <authorList>
            <person name="Becker E.A."/>
            <person name="Seitzer P.M."/>
            <person name="Tritt A."/>
            <person name="Larsen D."/>
            <person name="Krusor M."/>
            <person name="Yao A.I."/>
            <person name="Wu D."/>
            <person name="Madern D."/>
            <person name="Eisen J.A."/>
            <person name="Darling A.E."/>
            <person name="Facciotti M.T."/>
        </authorList>
    </citation>
    <scope>NUCLEOTIDE SEQUENCE [LARGE SCALE GENOMIC DNA]</scope>
    <source>
        <strain evidence="2 3">DSM 12278</strain>
    </source>
</reference>
<organism evidence="2 3">
    <name type="scientific">Natrialba asiatica (strain ATCC 700177 / DSM 12278 / JCM 9576 / FERM P-10747 / NBRC 102637 / 172P1)</name>
    <dbReference type="NCBI Taxonomy" id="29540"/>
    <lineage>
        <taxon>Archaea</taxon>
        <taxon>Methanobacteriati</taxon>
        <taxon>Methanobacteriota</taxon>
        <taxon>Stenosarchaea group</taxon>
        <taxon>Halobacteria</taxon>
        <taxon>Halobacteriales</taxon>
        <taxon>Natrialbaceae</taxon>
        <taxon>Natrialba</taxon>
    </lineage>
</organism>
<accession>M0B288</accession>
<feature type="compositionally biased region" description="Basic and acidic residues" evidence="1">
    <location>
        <begin position="1"/>
        <end position="18"/>
    </location>
</feature>